<name>A0A087U5Y4_STEMI</name>
<dbReference type="Pfam" id="PF20700">
    <property type="entry name" value="Mutator"/>
    <property type="match status" value="1"/>
</dbReference>
<evidence type="ECO:0000313" key="2">
    <source>
        <dbReference type="EMBL" id="KFM72773.1"/>
    </source>
</evidence>
<dbReference type="InterPro" id="IPR049012">
    <property type="entry name" value="Mutator_transp_dom"/>
</dbReference>
<protein>
    <recommendedName>
        <fullName evidence="1">Mutator-like transposase domain-containing protein</fullName>
    </recommendedName>
</protein>
<evidence type="ECO:0000313" key="3">
    <source>
        <dbReference type="Proteomes" id="UP000054359"/>
    </source>
</evidence>
<reference evidence="2 3" key="1">
    <citation type="submission" date="2013-11" db="EMBL/GenBank/DDBJ databases">
        <title>Genome sequencing of Stegodyphus mimosarum.</title>
        <authorList>
            <person name="Bechsgaard J."/>
        </authorList>
    </citation>
    <scope>NUCLEOTIDE SEQUENCE [LARGE SCALE GENOMIC DNA]</scope>
</reference>
<dbReference type="AlphaFoldDB" id="A0A087U5Y4"/>
<evidence type="ECO:0000259" key="1">
    <source>
        <dbReference type="Pfam" id="PF20700"/>
    </source>
</evidence>
<proteinExistence type="predicted"/>
<dbReference type="Proteomes" id="UP000054359">
    <property type="component" value="Unassembled WGS sequence"/>
</dbReference>
<dbReference type="EMBL" id="KK118343">
    <property type="protein sequence ID" value="KFM72773.1"/>
    <property type="molecule type" value="Genomic_DNA"/>
</dbReference>
<keyword evidence="3" id="KW-1185">Reference proteome</keyword>
<feature type="domain" description="Mutator-like transposase" evidence="1">
    <location>
        <begin position="8"/>
        <end position="74"/>
    </location>
</feature>
<accession>A0A087U5Y4</accession>
<organism evidence="2 3">
    <name type="scientific">Stegodyphus mimosarum</name>
    <name type="common">African social velvet spider</name>
    <dbReference type="NCBI Taxonomy" id="407821"/>
    <lineage>
        <taxon>Eukaryota</taxon>
        <taxon>Metazoa</taxon>
        <taxon>Ecdysozoa</taxon>
        <taxon>Arthropoda</taxon>
        <taxon>Chelicerata</taxon>
        <taxon>Arachnida</taxon>
        <taxon>Araneae</taxon>
        <taxon>Araneomorphae</taxon>
        <taxon>Entelegynae</taxon>
        <taxon>Eresoidea</taxon>
        <taxon>Eresidae</taxon>
        <taxon>Stegodyphus</taxon>
    </lineage>
</organism>
<feature type="non-terminal residue" evidence="2">
    <location>
        <position position="85"/>
    </location>
</feature>
<gene>
    <name evidence="2" type="ORF">X975_08324</name>
</gene>
<sequence length="85" mass="9213">MIGKKNNCADINIHYAYAMQIIGMGYSAMKLFCGIIDLPHSVSKKAYNAAVKSLSCSSTVAQQSMKNAACEEVQHAFSSFNKNTS</sequence>